<dbReference type="Proteomes" id="UP000305888">
    <property type="component" value="Chromosome"/>
</dbReference>
<dbReference type="AlphaFoldDB" id="A0A5B8FGK8"/>
<accession>A0A5B8FGK8</accession>
<sequence>MTKLNSKRILVIGGSSGIGMAVAAAALAEGADVTIAGRTEERLAQASGALGNVRAVQLDTSDSDGLAAFFETEEAFDHILVSAAQTPTGPVRKLGVADARAAMDSKFWGAYAVARVAKIADGGSLTFVSGFLAERPSASSVLQGAINAALEALARGLALELAPVRVNAISPGLIDTPLWSRMDDEARKAMFAKVGASLPAGRVGVPEDIANAAIYLMTTGFATGSVVRVDGGGVIA</sequence>
<dbReference type="PANTHER" id="PTHR43477:SF1">
    <property type="entry name" value="DIHYDROANTICAPSIN 7-DEHYDROGENASE"/>
    <property type="match status" value="1"/>
</dbReference>
<proteinExistence type="inferred from homology"/>
<comment type="similarity">
    <text evidence="1">Belongs to the short-chain dehydrogenases/reductases (SDR) family.</text>
</comment>
<dbReference type="KEGG" id="ppru:FDP22_03840"/>
<evidence type="ECO:0000256" key="2">
    <source>
        <dbReference type="ARBA" id="ARBA00023002"/>
    </source>
</evidence>
<dbReference type="EMBL" id="CP040818">
    <property type="protein sequence ID" value="QDL90998.1"/>
    <property type="molecule type" value="Genomic_DNA"/>
</dbReference>
<evidence type="ECO:0000256" key="1">
    <source>
        <dbReference type="ARBA" id="ARBA00006484"/>
    </source>
</evidence>
<keyword evidence="5" id="KW-1185">Reference proteome</keyword>
<dbReference type="SUPFAM" id="SSF51735">
    <property type="entry name" value="NAD(P)-binding Rossmann-fold domains"/>
    <property type="match status" value="1"/>
</dbReference>
<dbReference type="InterPro" id="IPR002347">
    <property type="entry name" value="SDR_fam"/>
</dbReference>
<dbReference type="GO" id="GO:0016491">
    <property type="term" value="F:oxidoreductase activity"/>
    <property type="evidence" value="ECO:0007669"/>
    <property type="project" value="UniProtKB-KW"/>
</dbReference>
<dbReference type="PANTHER" id="PTHR43477">
    <property type="entry name" value="DIHYDROANTICAPSIN 7-DEHYDROGENASE"/>
    <property type="match status" value="1"/>
</dbReference>
<evidence type="ECO:0000313" key="5">
    <source>
        <dbReference type="Proteomes" id="UP000305888"/>
    </source>
</evidence>
<dbReference type="InterPro" id="IPR051122">
    <property type="entry name" value="SDR_DHRS6-like"/>
</dbReference>
<dbReference type="Gene3D" id="3.40.50.720">
    <property type="entry name" value="NAD(P)-binding Rossmann-like Domain"/>
    <property type="match status" value="1"/>
</dbReference>
<reference evidence="4 5" key="1">
    <citation type="submission" date="2019-06" db="EMBL/GenBank/DDBJ databases">
        <title>Genome sequence of Rhodobacteraceae bacterium D4M1.</title>
        <authorList>
            <person name="Cao J."/>
        </authorList>
    </citation>
    <scope>NUCLEOTIDE SEQUENCE [LARGE SCALE GENOMIC DNA]</scope>
    <source>
        <strain evidence="4 5">D4M1</strain>
    </source>
</reference>
<gene>
    <name evidence="4" type="ORF">FDP22_03840</name>
</gene>
<dbReference type="PRINTS" id="PR00081">
    <property type="entry name" value="GDHRDH"/>
</dbReference>
<dbReference type="RefSeq" id="WP_138579428.1">
    <property type="nucleotide sequence ID" value="NZ_CP040818.1"/>
</dbReference>
<keyword evidence="2" id="KW-0560">Oxidoreductase</keyword>
<protein>
    <submittedName>
        <fullName evidence="4">SDR family oxidoreductase</fullName>
    </submittedName>
</protein>
<dbReference type="NCBIfam" id="NF005449">
    <property type="entry name" value="PRK07041.1"/>
    <property type="match status" value="1"/>
</dbReference>
<keyword evidence="3" id="KW-0732">Signal</keyword>
<organism evidence="4 5">
    <name type="scientific">Paroceanicella profunda</name>
    <dbReference type="NCBI Taxonomy" id="2579971"/>
    <lineage>
        <taxon>Bacteria</taxon>
        <taxon>Pseudomonadati</taxon>
        <taxon>Pseudomonadota</taxon>
        <taxon>Alphaproteobacteria</taxon>
        <taxon>Rhodobacterales</taxon>
        <taxon>Paracoccaceae</taxon>
        <taxon>Paroceanicella</taxon>
    </lineage>
</organism>
<name>A0A5B8FGK8_9RHOB</name>
<dbReference type="Pfam" id="PF13561">
    <property type="entry name" value="adh_short_C2"/>
    <property type="match status" value="1"/>
</dbReference>
<dbReference type="OrthoDB" id="9803333at2"/>
<dbReference type="InterPro" id="IPR036291">
    <property type="entry name" value="NAD(P)-bd_dom_sf"/>
</dbReference>
<evidence type="ECO:0000256" key="3">
    <source>
        <dbReference type="SAM" id="SignalP"/>
    </source>
</evidence>
<feature type="signal peptide" evidence="3">
    <location>
        <begin position="1"/>
        <end position="23"/>
    </location>
</feature>
<evidence type="ECO:0000313" key="4">
    <source>
        <dbReference type="EMBL" id="QDL90998.1"/>
    </source>
</evidence>
<feature type="chain" id="PRO_5022876902" evidence="3">
    <location>
        <begin position="24"/>
        <end position="236"/>
    </location>
</feature>